<evidence type="ECO:0000256" key="1">
    <source>
        <dbReference type="SAM" id="Phobius"/>
    </source>
</evidence>
<dbReference type="Pfam" id="PF19539">
    <property type="entry name" value="DUF6063"/>
    <property type="match status" value="1"/>
</dbReference>
<dbReference type="InterPro" id="IPR045707">
    <property type="entry name" value="DUF6063"/>
</dbReference>
<dbReference type="Proteomes" id="UP001322664">
    <property type="component" value="Chromosome"/>
</dbReference>
<organism evidence="2 3">
    <name type="scientific">Lysinibacillus louembei</name>
    <dbReference type="NCBI Taxonomy" id="1470088"/>
    <lineage>
        <taxon>Bacteria</taxon>
        <taxon>Bacillati</taxon>
        <taxon>Bacillota</taxon>
        <taxon>Bacilli</taxon>
        <taxon>Bacillales</taxon>
        <taxon>Bacillaceae</taxon>
        <taxon>Lysinibacillus</taxon>
    </lineage>
</organism>
<protein>
    <submittedName>
        <fullName evidence="2">DUF6063 family protein</fullName>
    </submittedName>
</protein>
<dbReference type="EMBL" id="CP137624">
    <property type="protein sequence ID" value="WPK10297.1"/>
    <property type="molecule type" value="Genomic_DNA"/>
</dbReference>
<accession>A0ABZ0RSR3</accession>
<evidence type="ECO:0000313" key="2">
    <source>
        <dbReference type="EMBL" id="WPK10297.1"/>
    </source>
</evidence>
<evidence type="ECO:0000313" key="3">
    <source>
        <dbReference type="Proteomes" id="UP001322664"/>
    </source>
</evidence>
<sequence length="246" mass="29257">MLYQQEKVERAFEMYSELAMEGRVTGEAVRLFKIDTDFRALVEMFCKKVQAICIEVGDEVLLVPETRLSPFHVTNEALKREYFKTKGRNEDLYLMYFATICVIGEFYNAFHSIHPTRPFITIEEWIQAIDRRMATLREYDEETLKEKEKQYSYRWHMLLEKWDGLDDVKETAKRQSANTMSRVSFLHTTCRFLRDEEILIETGIGEFELTEKAKVIIGNYFMDSEYNRGIIAFLYSMKEEDDADHY</sequence>
<keyword evidence="1" id="KW-1133">Transmembrane helix</keyword>
<keyword evidence="1" id="KW-0472">Membrane</keyword>
<keyword evidence="3" id="KW-1185">Reference proteome</keyword>
<gene>
    <name evidence="2" type="ORF">R6U77_10150</name>
</gene>
<proteinExistence type="predicted"/>
<dbReference type="RefSeq" id="WP_319835567.1">
    <property type="nucleotide sequence ID" value="NZ_CP137624.1"/>
</dbReference>
<reference evidence="2 3" key="1">
    <citation type="submission" date="2023-09" db="EMBL/GenBank/DDBJ databases">
        <authorList>
            <person name="Page C.A."/>
            <person name="Perez-Diaz I.M."/>
        </authorList>
    </citation>
    <scope>NUCLEOTIDE SEQUENCE [LARGE SCALE GENOMIC DNA]</scope>
    <source>
        <strain evidence="2 3">Ll15</strain>
    </source>
</reference>
<name>A0ABZ0RSR3_9BACI</name>
<keyword evidence="1" id="KW-0812">Transmembrane</keyword>
<feature type="transmembrane region" description="Helical" evidence="1">
    <location>
        <begin position="92"/>
        <end position="110"/>
    </location>
</feature>